<feature type="region of interest" description="Disordered" evidence="1">
    <location>
        <begin position="1"/>
        <end position="36"/>
    </location>
</feature>
<gene>
    <name evidence="2" type="ORF">PXEA_LOCUS11585</name>
</gene>
<proteinExistence type="predicted"/>
<name>A0A3S5CLF3_9PLAT</name>
<feature type="compositionally biased region" description="Basic and acidic residues" evidence="1">
    <location>
        <begin position="1"/>
        <end position="16"/>
    </location>
</feature>
<dbReference type="EMBL" id="CAAALY010035819">
    <property type="protein sequence ID" value="VEL18145.1"/>
    <property type="molecule type" value="Genomic_DNA"/>
</dbReference>
<accession>A0A3S5CLF3</accession>
<comment type="caution">
    <text evidence="2">The sequence shown here is derived from an EMBL/GenBank/DDBJ whole genome shotgun (WGS) entry which is preliminary data.</text>
</comment>
<protein>
    <submittedName>
        <fullName evidence="2">Uncharacterized protein</fullName>
    </submittedName>
</protein>
<evidence type="ECO:0000256" key="1">
    <source>
        <dbReference type="SAM" id="MobiDB-lite"/>
    </source>
</evidence>
<sequence length="249" mass="26710">MMRSTRSREASRERLSLVRFSPGRRASRGQECETKHPSTLLEGPNKTIVKAGKLTTDDPMSKSRLTAVATGMVSTEVSYHSRSARKSAPWLLPFLEGGVQGDCNSLRICGSMKEAGFQAAQEEDKEAKGKNENTEMEETLGKSTGPSLCLEDDDMETEEQLVQLANRKGKGSLNRLSADLSNCATNRFNLPSLLFSIHQNPESSPGGDSSEEDELSTSARPGLGSVCRAKSAGSGVSDKGLSGLLSEHG</sequence>
<dbReference type="Proteomes" id="UP000784294">
    <property type="component" value="Unassembled WGS sequence"/>
</dbReference>
<feature type="region of interest" description="Disordered" evidence="1">
    <location>
        <begin position="197"/>
        <end position="249"/>
    </location>
</feature>
<organism evidence="2 3">
    <name type="scientific">Protopolystoma xenopodis</name>
    <dbReference type="NCBI Taxonomy" id="117903"/>
    <lineage>
        <taxon>Eukaryota</taxon>
        <taxon>Metazoa</taxon>
        <taxon>Spiralia</taxon>
        <taxon>Lophotrochozoa</taxon>
        <taxon>Platyhelminthes</taxon>
        <taxon>Monogenea</taxon>
        <taxon>Polyopisthocotylea</taxon>
        <taxon>Polystomatidea</taxon>
        <taxon>Polystomatidae</taxon>
        <taxon>Protopolystoma</taxon>
    </lineage>
</organism>
<keyword evidence="3" id="KW-1185">Reference proteome</keyword>
<evidence type="ECO:0000313" key="3">
    <source>
        <dbReference type="Proteomes" id="UP000784294"/>
    </source>
</evidence>
<reference evidence="2" key="1">
    <citation type="submission" date="2018-11" db="EMBL/GenBank/DDBJ databases">
        <authorList>
            <consortium name="Pathogen Informatics"/>
        </authorList>
    </citation>
    <scope>NUCLEOTIDE SEQUENCE</scope>
</reference>
<evidence type="ECO:0000313" key="2">
    <source>
        <dbReference type="EMBL" id="VEL18145.1"/>
    </source>
</evidence>
<feature type="region of interest" description="Disordered" evidence="1">
    <location>
        <begin position="121"/>
        <end position="147"/>
    </location>
</feature>
<dbReference type="AlphaFoldDB" id="A0A3S5CLF3"/>